<keyword evidence="12" id="KW-1185">Reference proteome</keyword>
<dbReference type="GO" id="GO:0005739">
    <property type="term" value="C:mitochondrion"/>
    <property type="evidence" value="ECO:0007669"/>
    <property type="project" value="TreeGrafter"/>
</dbReference>
<evidence type="ECO:0000313" key="11">
    <source>
        <dbReference type="EMBL" id="CAG2234230.1"/>
    </source>
</evidence>
<accession>A0A8S3TZL3</accession>
<evidence type="ECO:0000256" key="3">
    <source>
        <dbReference type="ARBA" id="ARBA00022576"/>
    </source>
</evidence>
<dbReference type="GO" id="GO:0004069">
    <property type="term" value="F:L-aspartate:2-oxoglutarate aminotransferase activity"/>
    <property type="evidence" value="ECO:0007669"/>
    <property type="project" value="UniProtKB-EC"/>
</dbReference>
<comment type="caution">
    <text evidence="11">The sequence shown here is derived from an EMBL/GenBank/DDBJ whole genome shotgun (WGS) entry which is preliminary data.</text>
</comment>
<dbReference type="GO" id="GO:0006533">
    <property type="term" value="P:L-aspartate catabolic process"/>
    <property type="evidence" value="ECO:0007669"/>
    <property type="project" value="TreeGrafter"/>
</dbReference>
<evidence type="ECO:0000256" key="4">
    <source>
        <dbReference type="ARBA" id="ARBA00022679"/>
    </source>
</evidence>
<dbReference type="PANTHER" id="PTHR11879:SF22">
    <property type="entry name" value="ASPARTATE AMINOTRANSFERASE, MITOCHONDRIAL"/>
    <property type="match status" value="1"/>
</dbReference>
<dbReference type="OrthoDB" id="2348658at2759"/>
<sequence>MSSISVKLSVKLATIQVSLDTVQVTLNTGEVTLATVEVILATVEVILATVEIILATVEVTWSAVEVILATVIVSAATVEVTLAASVSGDIQVTFFIALVSAVVTSSVKFSLSTPPDSITQSVNFALTVLCRIFRLNLLTLAAVNTVDRMINEFHIYLTKDGRISVAGVTSGNVDYVANAIHQVSK</sequence>
<evidence type="ECO:0000256" key="8">
    <source>
        <dbReference type="ARBA" id="ARBA00041746"/>
    </source>
</evidence>
<protein>
    <recommendedName>
        <fullName evidence="6">Aspartate aminotransferase, mitochondrial</fullName>
    </recommendedName>
    <alternativeName>
        <fullName evidence="7">Kynurenine aminotransferase 4</fullName>
    </alternativeName>
    <alternativeName>
        <fullName evidence="10">Kynurenine aminotransferase IV</fullName>
    </alternativeName>
    <alternativeName>
        <fullName evidence="9">Kynurenine--oxoglutarate transaminase 4</fullName>
    </alternativeName>
    <alternativeName>
        <fullName evidence="8">Kynurenine--oxoglutarate transaminase IV</fullName>
    </alternativeName>
</protein>
<evidence type="ECO:0000256" key="2">
    <source>
        <dbReference type="ARBA" id="ARBA00011738"/>
    </source>
</evidence>
<organism evidence="11 12">
    <name type="scientific">Mytilus edulis</name>
    <name type="common">Blue mussel</name>
    <dbReference type="NCBI Taxonomy" id="6550"/>
    <lineage>
        <taxon>Eukaryota</taxon>
        <taxon>Metazoa</taxon>
        <taxon>Spiralia</taxon>
        <taxon>Lophotrochozoa</taxon>
        <taxon>Mollusca</taxon>
        <taxon>Bivalvia</taxon>
        <taxon>Autobranchia</taxon>
        <taxon>Pteriomorphia</taxon>
        <taxon>Mytilida</taxon>
        <taxon>Mytiloidea</taxon>
        <taxon>Mytilidae</taxon>
        <taxon>Mytilinae</taxon>
        <taxon>Mytilus</taxon>
    </lineage>
</organism>
<evidence type="ECO:0000256" key="7">
    <source>
        <dbReference type="ARBA" id="ARBA00041257"/>
    </source>
</evidence>
<reference evidence="11" key="1">
    <citation type="submission" date="2021-03" db="EMBL/GenBank/DDBJ databases">
        <authorList>
            <person name="Bekaert M."/>
        </authorList>
    </citation>
    <scope>NUCLEOTIDE SEQUENCE</scope>
</reference>
<comment type="cofactor">
    <cofactor evidence="1">
        <name>pyridoxal 5'-phosphate</name>
        <dbReference type="ChEBI" id="CHEBI:597326"/>
    </cofactor>
</comment>
<dbReference type="InterPro" id="IPR000796">
    <property type="entry name" value="Asp_trans"/>
</dbReference>
<evidence type="ECO:0000256" key="6">
    <source>
        <dbReference type="ARBA" id="ARBA00040891"/>
    </source>
</evidence>
<evidence type="ECO:0000256" key="5">
    <source>
        <dbReference type="ARBA" id="ARBA00022898"/>
    </source>
</evidence>
<evidence type="ECO:0000256" key="1">
    <source>
        <dbReference type="ARBA" id="ARBA00001933"/>
    </source>
</evidence>
<name>A0A8S3TZL3_MYTED</name>
<dbReference type="Proteomes" id="UP000683360">
    <property type="component" value="Unassembled WGS sequence"/>
</dbReference>
<dbReference type="Gene3D" id="3.90.1150.10">
    <property type="entry name" value="Aspartate Aminotransferase, domain 1"/>
    <property type="match status" value="1"/>
</dbReference>
<dbReference type="EMBL" id="CAJPWZ010002227">
    <property type="protein sequence ID" value="CAG2234230.1"/>
    <property type="molecule type" value="Genomic_DNA"/>
</dbReference>
<proteinExistence type="predicted"/>
<dbReference type="InterPro" id="IPR015422">
    <property type="entry name" value="PyrdxlP-dep_Trfase_small"/>
</dbReference>
<keyword evidence="4 11" id="KW-0808">Transferase</keyword>
<comment type="subunit">
    <text evidence="2">Homodimer.</text>
</comment>
<evidence type="ECO:0000313" key="12">
    <source>
        <dbReference type="Proteomes" id="UP000683360"/>
    </source>
</evidence>
<gene>
    <name evidence="11" type="ORF">MEDL_46830</name>
</gene>
<evidence type="ECO:0000256" key="10">
    <source>
        <dbReference type="ARBA" id="ARBA00042891"/>
    </source>
</evidence>
<evidence type="ECO:0000256" key="9">
    <source>
        <dbReference type="ARBA" id="ARBA00042867"/>
    </source>
</evidence>
<keyword evidence="3 11" id="KW-0032">Aminotransferase</keyword>
<keyword evidence="5" id="KW-0663">Pyridoxal phosphate</keyword>
<dbReference type="PANTHER" id="PTHR11879">
    <property type="entry name" value="ASPARTATE AMINOTRANSFERASE"/>
    <property type="match status" value="1"/>
</dbReference>
<dbReference type="AlphaFoldDB" id="A0A8S3TZL3"/>